<keyword evidence="11" id="KW-0119">Carbohydrate metabolism</keyword>
<protein>
    <recommendedName>
        <fullName evidence="3">Ribokinase</fullName>
        <ecNumber evidence="2">2.7.1.15</ecNumber>
    </recommendedName>
</protein>
<evidence type="ECO:0000256" key="6">
    <source>
        <dbReference type="ARBA" id="ARBA00022741"/>
    </source>
</evidence>
<gene>
    <name evidence="13" type="ORF">UFOPK1619_00526</name>
</gene>
<dbReference type="GO" id="GO:0004747">
    <property type="term" value="F:ribokinase activity"/>
    <property type="evidence" value="ECO:0007669"/>
    <property type="project" value="UniProtKB-EC"/>
</dbReference>
<dbReference type="Gene3D" id="3.40.1190.20">
    <property type="match status" value="1"/>
</dbReference>
<reference evidence="13" key="1">
    <citation type="submission" date="2020-05" db="EMBL/GenBank/DDBJ databases">
        <authorList>
            <person name="Chiriac C."/>
            <person name="Salcher M."/>
            <person name="Ghai R."/>
            <person name="Kavagutti S V."/>
        </authorList>
    </citation>
    <scope>NUCLEOTIDE SEQUENCE</scope>
</reference>
<dbReference type="Pfam" id="PF00294">
    <property type="entry name" value="PfkB"/>
    <property type="match status" value="1"/>
</dbReference>
<keyword evidence="4" id="KW-0808">Transferase</keyword>
<evidence type="ECO:0000256" key="7">
    <source>
        <dbReference type="ARBA" id="ARBA00022777"/>
    </source>
</evidence>
<keyword evidence="10" id="KW-0630">Potassium</keyword>
<dbReference type="InterPro" id="IPR011877">
    <property type="entry name" value="Ribokinase"/>
</dbReference>
<dbReference type="SUPFAM" id="SSF53613">
    <property type="entry name" value="Ribokinase-like"/>
    <property type="match status" value="1"/>
</dbReference>
<evidence type="ECO:0000259" key="12">
    <source>
        <dbReference type="Pfam" id="PF00294"/>
    </source>
</evidence>
<evidence type="ECO:0000256" key="10">
    <source>
        <dbReference type="ARBA" id="ARBA00022958"/>
    </source>
</evidence>
<feature type="domain" description="Carbohydrate kinase PfkB" evidence="12">
    <location>
        <begin position="8"/>
        <end position="282"/>
    </location>
</feature>
<dbReference type="EMBL" id="CAEZTI010000086">
    <property type="protein sequence ID" value="CAB4563502.1"/>
    <property type="molecule type" value="Genomic_DNA"/>
</dbReference>
<evidence type="ECO:0000256" key="5">
    <source>
        <dbReference type="ARBA" id="ARBA00022723"/>
    </source>
</evidence>
<proteinExistence type="inferred from homology"/>
<keyword evidence="5" id="KW-0479">Metal-binding</keyword>
<organism evidence="13">
    <name type="scientific">freshwater metagenome</name>
    <dbReference type="NCBI Taxonomy" id="449393"/>
    <lineage>
        <taxon>unclassified sequences</taxon>
        <taxon>metagenomes</taxon>
        <taxon>ecological metagenomes</taxon>
    </lineage>
</organism>
<keyword evidence="7" id="KW-0418">Kinase</keyword>
<evidence type="ECO:0000256" key="11">
    <source>
        <dbReference type="ARBA" id="ARBA00023277"/>
    </source>
</evidence>
<evidence type="ECO:0000256" key="8">
    <source>
        <dbReference type="ARBA" id="ARBA00022840"/>
    </source>
</evidence>
<keyword evidence="8" id="KW-0067">ATP-binding</keyword>
<dbReference type="InterPro" id="IPR002173">
    <property type="entry name" value="Carboh/pur_kinase_PfkB_CS"/>
</dbReference>
<dbReference type="InterPro" id="IPR011611">
    <property type="entry name" value="PfkB_dom"/>
</dbReference>
<sequence length="291" mass="29658">MSQEKDFDVVVVGSCNLDLVSTTSHLPTAGETLVSLDYAEHAGGKGLNQAVASARMGARTAFIGCVGNDSAGSMLRETLELEGIDTSQLITVDAPTGRAFITVDSKGENTIVIVPGANSYVVAASFTLPSASVVLAQLEIPLTTVLHVFTEARHSGAITVLNPAPAAQLSDTLLAMCDIVVPNETESEALGGTAHLLHAGAITVITTLGARGAEITNANSTVSITAMQVRTIDTVGAGDAFVGALCAELSRGQEIQLAAQTASIAGALATTIRGAVPSLPTRDAVTQHQAI</sequence>
<dbReference type="EC" id="2.7.1.15" evidence="2"/>
<dbReference type="InterPro" id="IPR002139">
    <property type="entry name" value="Ribo/fructo_kinase"/>
</dbReference>
<evidence type="ECO:0000256" key="3">
    <source>
        <dbReference type="ARBA" id="ARBA00016943"/>
    </source>
</evidence>
<evidence type="ECO:0000256" key="2">
    <source>
        <dbReference type="ARBA" id="ARBA00012035"/>
    </source>
</evidence>
<dbReference type="GO" id="GO:0006014">
    <property type="term" value="P:D-ribose metabolic process"/>
    <property type="evidence" value="ECO:0007669"/>
    <property type="project" value="InterPro"/>
</dbReference>
<dbReference type="PANTHER" id="PTHR10584">
    <property type="entry name" value="SUGAR KINASE"/>
    <property type="match status" value="1"/>
</dbReference>
<name>A0A6J6DH83_9ZZZZ</name>
<dbReference type="InterPro" id="IPR029056">
    <property type="entry name" value="Ribokinase-like"/>
</dbReference>
<dbReference type="PROSITE" id="PS00583">
    <property type="entry name" value="PFKB_KINASES_1"/>
    <property type="match status" value="1"/>
</dbReference>
<keyword evidence="9" id="KW-0460">Magnesium</keyword>
<keyword evidence="6" id="KW-0547">Nucleotide-binding</keyword>
<dbReference type="GO" id="GO:0005829">
    <property type="term" value="C:cytosol"/>
    <property type="evidence" value="ECO:0007669"/>
    <property type="project" value="TreeGrafter"/>
</dbReference>
<dbReference type="CDD" id="cd01174">
    <property type="entry name" value="ribokinase"/>
    <property type="match status" value="1"/>
</dbReference>
<evidence type="ECO:0000256" key="9">
    <source>
        <dbReference type="ARBA" id="ARBA00022842"/>
    </source>
</evidence>
<dbReference type="PRINTS" id="PR00990">
    <property type="entry name" value="RIBOKINASE"/>
</dbReference>
<dbReference type="GO" id="GO:0046872">
    <property type="term" value="F:metal ion binding"/>
    <property type="evidence" value="ECO:0007669"/>
    <property type="project" value="UniProtKB-KW"/>
</dbReference>
<comment type="similarity">
    <text evidence="1">Belongs to the carbohydrate kinase PfkB family.</text>
</comment>
<dbReference type="PANTHER" id="PTHR10584:SF166">
    <property type="entry name" value="RIBOKINASE"/>
    <property type="match status" value="1"/>
</dbReference>
<accession>A0A6J6DH83</accession>
<dbReference type="GO" id="GO:0005524">
    <property type="term" value="F:ATP binding"/>
    <property type="evidence" value="ECO:0007669"/>
    <property type="project" value="UniProtKB-KW"/>
</dbReference>
<evidence type="ECO:0000256" key="1">
    <source>
        <dbReference type="ARBA" id="ARBA00010688"/>
    </source>
</evidence>
<dbReference type="AlphaFoldDB" id="A0A6J6DH83"/>
<evidence type="ECO:0000313" key="13">
    <source>
        <dbReference type="EMBL" id="CAB4563502.1"/>
    </source>
</evidence>
<dbReference type="HAMAP" id="MF_01987">
    <property type="entry name" value="Ribokinase"/>
    <property type="match status" value="1"/>
</dbReference>
<evidence type="ECO:0000256" key="4">
    <source>
        <dbReference type="ARBA" id="ARBA00022679"/>
    </source>
</evidence>